<feature type="transmembrane region" description="Helical" evidence="1">
    <location>
        <begin position="12"/>
        <end position="35"/>
    </location>
</feature>
<organism evidence="2 3">
    <name type="scientific">Desulfofustis glycolicus DSM 9705</name>
    <dbReference type="NCBI Taxonomy" id="1121409"/>
    <lineage>
        <taxon>Bacteria</taxon>
        <taxon>Pseudomonadati</taxon>
        <taxon>Thermodesulfobacteriota</taxon>
        <taxon>Desulfobulbia</taxon>
        <taxon>Desulfobulbales</taxon>
        <taxon>Desulfocapsaceae</taxon>
        <taxon>Desulfofustis</taxon>
    </lineage>
</organism>
<dbReference type="InterPro" id="IPR045584">
    <property type="entry name" value="Pilin-like"/>
</dbReference>
<dbReference type="RefSeq" id="WP_073377425.1">
    <property type="nucleotide sequence ID" value="NZ_FQXS01000019.1"/>
</dbReference>
<protein>
    <submittedName>
        <fullName evidence="2">Prepilin-type N-terminal cleavage/methylation domain-containing protein</fullName>
    </submittedName>
</protein>
<dbReference type="NCBIfam" id="TIGR02532">
    <property type="entry name" value="IV_pilin_GFxxxE"/>
    <property type="match status" value="1"/>
</dbReference>
<name>A0A1M5XFM7_9BACT</name>
<evidence type="ECO:0000256" key="1">
    <source>
        <dbReference type="SAM" id="Phobius"/>
    </source>
</evidence>
<dbReference type="SUPFAM" id="SSF54523">
    <property type="entry name" value="Pili subunits"/>
    <property type="match status" value="1"/>
</dbReference>
<dbReference type="AlphaFoldDB" id="A0A1M5XFM7"/>
<accession>A0A1M5XFM7</accession>
<sequence length="227" mass="25462">MRSGAIGRPTGFTLLEVLIAISLFAIAVSIVYALYGAMISVVDRVEEKMAHNDRIQVALERINHDLAGLYRGERGYLIGRSIDYRGDEPFLEFLSTTRLVFDPSQPPLPLTLIRFYLQDDDEDTAVLLRSESPILPGQDEYDDVEGVKTVLCRGLGDVEVSYFRGMEERDEWDSSSGTAEQQEKDERFPEMVKLELVFADPAGEGVEGERYPAAVYLRPAQLTFEGT</sequence>
<evidence type="ECO:0000313" key="3">
    <source>
        <dbReference type="Proteomes" id="UP000184139"/>
    </source>
</evidence>
<keyword evidence="1" id="KW-0812">Transmembrane</keyword>
<dbReference type="Pfam" id="PF07963">
    <property type="entry name" value="N_methyl"/>
    <property type="match status" value="1"/>
</dbReference>
<proteinExistence type="predicted"/>
<dbReference type="OrthoDB" id="5432113at2"/>
<reference evidence="2 3" key="1">
    <citation type="submission" date="2016-11" db="EMBL/GenBank/DDBJ databases">
        <authorList>
            <person name="Jaros S."/>
            <person name="Januszkiewicz K."/>
            <person name="Wedrychowicz H."/>
        </authorList>
    </citation>
    <scope>NUCLEOTIDE SEQUENCE [LARGE SCALE GENOMIC DNA]</scope>
    <source>
        <strain evidence="2 3">DSM 9705</strain>
    </source>
</reference>
<keyword evidence="1" id="KW-0472">Membrane</keyword>
<dbReference type="STRING" id="1121409.SAMN02745124_03028"/>
<dbReference type="PROSITE" id="PS00409">
    <property type="entry name" value="PROKAR_NTER_METHYL"/>
    <property type="match status" value="1"/>
</dbReference>
<dbReference type="EMBL" id="FQXS01000019">
    <property type="protein sequence ID" value="SHH98314.1"/>
    <property type="molecule type" value="Genomic_DNA"/>
</dbReference>
<keyword evidence="1" id="KW-1133">Transmembrane helix</keyword>
<evidence type="ECO:0000313" key="2">
    <source>
        <dbReference type="EMBL" id="SHH98314.1"/>
    </source>
</evidence>
<dbReference type="InterPro" id="IPR012902">
    <property type="entry name" value="N_methyl_site"/>
</dbReference>
<keyword evidence="3" id="KW-1185">Reference proteome</keyword>
<dbReference type="Proteomes" id="UP000184139">
    <property type="component" value="Unassembled WGS sequence"/>
</dbReference>
<gene>
    <name evidence="2" type="ORF">SAMN02745124_03028</name>
</gene>